<keyword evidence="8" id="KW-0276">Fatty acid metabolism</keyword>
<evidence type="ECO:0000256" key="6">
    <source>
        <dbReference type="ARBA" id="ARBA00022692"/>
    </source>
</evidence>
<dbReference type="PANTHER" id="PTHR43107:SF4">
    <property type="entry name" value="LONG-CHAIN FATTY ACID TRANSPORT PROTEIN 2"/>
    <property type="match status" value="1"/>
</dbReference>
<gene>
    <name evidence="20" type="primary">LOC105889037</name>
</gene>
<dbReference type="GO" id="GO:0005886">
    <property type="term" value="C:plasma membrane"/>
    <property type="evidence" value="ECO:0007669"/>
    <property type="project" value="UniProtKB-SubCell"/>
</dbReference>
<dbReference type="NCBIfam" id="NF006134">
    <property type="entry name" value="PRK08279.1"/>
    <property type="match status" value="1"/>
</dbReference>
<keyword evidence="9" id="KW-1133">Transmembrane helix</keyword>
<dbReference type="Proteomes" id="UP000515152">
    <property type="component" value="Chromosome 6"/>
</dbReference>
<evidence type="ECO:0000256" key="10">
    <source>
        <dbReference type="ARBA" id="ARBA00023055"/>
    </source>
</evidence>
<dbReference type="GO" id="GO:0005789">
    <property type="term" value="C:endoplasmic reticulum membrane"/>
    <property type="evidence" value="ECO:0007669"/>
    <property type="project" value="TreeGrafter"/>
</dbReference>
<protein>
    <recommendedName>
        <fullName evidence="14">long-chain-fatty-acid--CoA ligase</fullName>
        <ecNumber evidence="14">6.2.1.3</ecNumber>
    </recommendedName>
    <alternativeName>
        <fullName evidence="16">Long-chain-fatty-acid--CoA ligase</fullName>
    </alternativeName>
</protein>
<sequence length="618" mass="69635">MYVIFTLLAGLAILPFLVYVRFPYFLHDLRYILNGIALGKRVGKYSSRKPCYTILDRFLERVNLHPHKSFIIFENDTYSYQDADRRSNKVARTLSQHCKLQEGDAVALFLGNDPVYVWIWLGLAKLGCVPALINHNIRAKSLLHCFSCCGAKVLIAAAELKDAVVEVLPALREQKVSVFLLSKECDTEGIEAITEKIEKASDEPIPPALKSNLTIKSPAVYIYTSGTTGLPKAAVVNHERMWLASFMQTLAGVRADDIIYVYLPLYHTAGFLMGLTGAIDQGITVVLRRKFSASQFWNDCRKHNVTVIQYIGEIMRYLCNTPKKDNDRTHKVRLAIGNGIRVDTWSEFLQRFGNIHICECYGATEGNTGFVNYVGKVGATGRVLSLQKRFQPFALIKYDTERGEPVRDSRGLCVEVPTGEAGLLVAKITKRAPFIGYANNNQQTEKKRLRDVLEKGDLYFNSGDLLRMDEEGFIYFQDRIGDTFRWKGENVATTEVTDVLVILDFIEEANVYGVKVPGHEGRIGMASLKITEGMEFNSTATYDHLKAYLPSYARPRFIRIQSSIVVTGTYKQMKVKLAEEGFDPSVIDEVMYILEEGKGYIPMTKDIYTAISEGSMRL</sequence>
<evidence type="ECO:0000256" key="14">
    <source>
        <dbReference type="ARBA" id="ARBA00026121"/>
    </source>
</evidence>
<keyword evidence="7" id="KW-0547">Nucleotide-binding</keyword>
<dbReference type="GO" id="GO:0000166">
    <property type="term" value="F:nucleotide binding"/>
    <property type="evidence" value="ECO:0007669"/>
    <property type="project" value="UniProtKB-KW"/>
</dbReference>
<name>A0A6P3VEP8_CLUHA</name>
<dbReference type="InterPro" id="IPR000873">
    <property type="entry name" value="AMP-dep_synth/lig_dom"/>
</dbReference>
<evidence type="ECO:0000313" key="19">
    <source>
        <dbReference type="Proteomes" id="UP000515152"/>
    </source>
</evidence>
<evidence type="ECO:0000256" key="4">
    <source>
        <dbReference type="ARBA" id="ARBA00022475"/>
    </source>
</evidence>
<dbReference type="Pfam" id="PF00501">
    <property type="entry name" value="AMP-binding"/>
    <property type="match status" value="1"/>
</dbReference>
<evidence type="ECO:0000256" key="1">
    <source>
        <dbReference type="ARBA" id="ARBA00004651"/>
    </source>
</evidence>
<evidence type="ECO:0000259" key="18">
    <source>
        <dbReference type="Pfam" id="PF00501"/>
    </source>
</evidence>
<dbReference type="InterPro" id="IPR045851">
    <property type="entry name" value="AMP-bd_C_sf"/>
</dbReference>
<accession>A0A6P3VEP8</accession>
<keyword evidence="4" id="KW-1003">Cell membrane</keyword>
<evidence type="ECO:0000256" key="5">
    <source>
        <dbReference type="ARBA" id="ARBA00022598"/>
    </source>
</evidence>
<comment type="catalytic activity">
    <reaction evidence="17">
        <text>tetracosanoate + ATP + CoA = tetracosanoyl-CoA + AMP + diphosphate</text>
        <dbReference type="Rhea" id="RHEA:33639"/>
        <dbReference type="ChEBI" id="CHEBI:30616"/>
        <dbReference type="ChEBI" id="CHEBI:31014"/>
        <dbReference type="ChEBI" id="CHEBI:33019"/>
        <dbReference type="ChEBI" id="CHEBI:57287"/>
        <dbReference type="ChEBI" id="CHEBI:65052"/>
        <dbReference type="ChEBI" id="CHEBI:456215"/>
    </reaction>
    <physiologicalReaction direction="left-to-right" evidence="17">
        <dbReference type="Rhea" id="RHEA:33640"/>
    </physiologicalReaction>
</comment>
<organism evidence="19 20">
    <name type="scientific">Clupea harengus</name>
    <name type="common">Atlantic herring</name>
    <dbReference type="NCBI Taxonomy" id="7950"/>
    <lineage>
        <taxon>Eukaryota</taxon>
        <taxon>Metazoa</taxon>
        <taxon>Chordata</taxon>
        <taxon>Craniata</taxon>
        <taxon>Vertebrata</taxon>
        <taxon>Euteleostomi</taxon>
        <taxon>Actinopterygii</taxon>
        <taxon>Neopterygii</taxon>
        <taxon>Teleostei</taxon>
        <taxon>Clupei</taxon>
        <taxon>Clupeiformes</taxon>
        <taxon>Clupeoidei</taxon>
        <taxon>Clupeidae</taxon>
        <taxon>Clupea</taxon>
    </lineage>
</organism>
<proteinExistence type="inferred from homology"/>
<dbReference type="GO" id="GO:0004467">
    <property type="term" value="F:long-chain fatty acid-CoA ligase activity"/>
    <property type="evidence" value="ECO:0007669"/>
    <property type="project" value="UniProtKB-EC"/>
</dbReference>
<evidence type="ECO:0000256" key="17">
    <source>
        <dbReference type="ARBA" id="ARBA00048666"/>
    </source>
</evidence>
<evidence type="ECO:0000256" key="12">
    <source>
        <dbReference type="ARBA" id="ARBA00023136"/>
    </source>
</evidence>
<evidence type="ECO:0000256" key="7">
    <source>
        <dbReference type="ARBA" id="ARBA00022741"/>
    </source>
</evidence>
<evidence type="ECO:0000256" key="2">
    <source>
        <dbReference type="ARBA" id="ARBA00006432"/>
    </source>
</evidence>
<comment type="catalytic activity">
    <reaction evidence="13">
        <text>a long-chain fatty acid + ATP + CoA = a long-chain fatty acyl-CoA + AMP + diphosphate</text>
        <dbReference type="Rhea" id="RHEA:15421"/>
        <dbReference type="ChEBI" id="CHEBI:30616"/>
        <dbReference type="ChEBI" id="CHEBI:33019"/>
        <dbReference type="ChEBI" id="CHEBI:57287"/>
        <dbReference type="ChEBI" id="CHEBI:57560"/>
        <dbReference type="ChEBI" id="CHEBI:83139"/>
        <dbReference type="ChEBI" id="CHEBI:456215"/>
        <dbReference type="EC" id="6.2.1.3"/>
    </reaction>
    <physiologicalReaction direction="left-to-right" evidence="13">
        <dbReference type="Rhea" id="RHEA:15422"/>
    </physiologicalReaction>
</comment>
<feature type="domain" description="AMP-dependent synthetase/ligase" evidence="18">
    <location>
        <begin position="60"/>
        <end position="372"/>
    </location>
</feature>
<dbReference type="KEGG" id="char:105889037"/>
<keyword evidence="11" id="KW-0443">Lipid metabolism</keyword>
<comment type="catalytic activity">
    <reaction evidence="15">
        <text>a very long-chain fatty acid + ATP + CoA = a very long-chain fatty acyl-CoA + AMP + diphosphate</text>
        <dbReference type="Rhea" id="RHEA:54536"/>
        <dbReference type="ChEBI" id="CHEBI:30616"/>
        <dbReference type="ChEBI" id="CHEBI:33019"/>
        <dbReference type="ChEBI" id="CHEBI:57287"/>
        <dbReference type="ChEBI" id="CHEBI:58950"/>
        <dbReference type="ChEBI" id="CHEBI:138261"/>
        <dbReference type="ChEBI" id="CHEBI:456215"/>
    </reaction>
    <physiologicalReaction direction="left-to-right" evidence="15">
        <dbReference type="Rhea" id="RHEA:54537"/>
    </physiologicalReaction>
</comment>
<evidence type="ECO:0000256" key="3">
    <source>
        <dbReference type="ARBA" id="ARBA00022448"/>
    </source>
</evidence>
<dbReference type="InterPro" id="IPR042099">
    <property type="entry name" value="ANL_N_sf"/>
</dbReference>
<keyword evidence="5" id="KW-0436">Ligase</keyword>
<dbReference type="GO" id="GO:0005324">
    <property type="term" value="F:long-chain fatty acid transmembrane transporter activity"/>
    <property type="evidence" value="ECO:0007669"/>
    <property type="project" value="TreeGrafter"/>
</dbReference>
<keyword evidence="6" id="KW-0812">Transmembrane</keyword>
<dbReference type="GO" id="GO:0044539">
    <property type="term" value="P:long-chain fatty acid import into cell"/>
    <property type="evidence" value="ECO:0007669"/>
    <property type="project" value="TreeGrafter"/>
</dbReference>
<dbReference type="PANTHER" id="PTHR43107">
    <property type="entry name" value="LONG-CHAIN FATTY ACID TRANSPORT PROTEIN"/>
    <property type="match status" value="1"/>
</dbReference>
<dbReference type="FunFam" id="3.40.50.12780:FF:000005">
    <property type="entry name" value="Solute carrier family 27 member 6"/>
    <property type="match status" value="1"/>
</dbReference>
<evidence type="ECO:0000256" key="16">
    <source>
        <dbReference type="ARBA" id="ARBA00041297"/>
    </source>
</evidence>
<keyword evidence="3" id="KW-0813">Transport</keyword>
<evidence type="ECO:0000256" key="13">
    <source>
        <dbReference type="ARBA" id="ARBA00024484"/>
    </source>
</evidence>
<dbReference type="SUPFAM" id="SSF56801">
    <property type="entry name" value="Acetyl-CoA synthetase-like"/>
    <property type="match status" value="1"/>
</dbReference>
<comment type="similarity">
    <text evidence="2">Belongs to the ATP-dependent AMP-binding enzyme family.</text>
</comment>
<evidence type="ECO:0000256" key="11">
    <source>
        <dbReference type="ARBA" id="ARBA00023098"/>
    </source>
</evidence>
<dbReference type="Gene3D" id="3.30.300.30">
    <property type="match status" value="1"/>
</dbReference>
<dbReference type="InterPro" id="IPR020845">
    <property type="entry name" value="AMP-binding_CS"/>
</dbReference>
<dbReference type="OrthoDB" id="288590at2759"/>
<keyword evidence="12" id="KW-0472">Membrane</keyword>
<keyword evidence="10" id="KW-0445">Lipid transport</keyword>
<dbReference type="AlphaFoldDB" id="A0A6P3VEP8"/>
<dbReference type="PROSITE" id="PS00455">
    <property type="entry name" value="AMP_BINDING"/>
    <property type="match status" value="1"/>
</dbReference>
<evidence type="ECO:0000313" key="20">
    <source>
        <dbReference type="RefSeq" id="XP_012670248.2"/>
    </source>
</evidence>
<dbReference type="RefSeq" id="XP_012670248.2">
    <property type="nucleotide sequence ID" value="XM_012814794.3"/>
</dbReference>
<dbReference type="FunFam" id="3.30.300.30:FF:000002">
    <property type="entry name" value="Long-chain fatty acid transport protein 1"/>
    <property type="match status" value="1"/>
</dbReference>
<dbReference type="GeneID" id="105889037"/>
<evidence type="ECO:0000256" key="9">
    <source>
        <dbReference type="ARBA" id="ARBA00022989"/>
    </source>
</evidence>
<evidence type="ECO:0000256" key="8">
    <source>
        <dbReference type="ARBA" id="ARBA00022832"/>
    </source>
</evidence>
<comment type="subcellular location">
    <subcellularLocation>
        <location evidence="1">Cell membrane</location>
        <topology evidence="1">Multi-pass membrane protein</topology>
    </subcellularLocation>
</comment>
<dbReference type="Gene3D" id="3.40.50.12780">
    <property type="entry name" value="N-terminal domain of ligase-like"/>
    <property type="match status" value="1"/>
</dbReference>
<keyword evidence="19" id="KW-1185">Reference proteome</keyword>
<evidence type="ECO:0000256" key="15">
    <source>
        <dbReference type="ARBA" id="ARBA00036527"/>
    </source>
</evidence>
<dbReference type="EC" id="6.2.1.3" evidence="14"/>
<reference evidence="20" key="1">
    <citation type="submission" date="2025-08" db="UniProtKB">
        <authorList>
            <consortium name="RefSeq"/>
        </authorList>
    </citation>
    <scope>IDENTIFICATION</scope>
</reference>